<feature type="transmembrane region" description="Helical" evidence="5">
    <location>
        <begin position="20"/>
        <end position="41"/>
    </location>
</feature>
<protein>
    <submittedName>
        <fullName evidence="6">Choline ABC transporter permease</fullName>
    </submittedName>
</protein>
<evidence type="ECO:0000256" key="5">
    <source>
        <dbReference type="SAM" id="Phobius"/>
    </source>
</evidence>
<name>A0A6B0CTK5_STAAU</name>
<keyword evidence="3 5" id="KW-1133">Transmembrane helix</keyword>
<keyword evidence="4 5" id="KW-0472">Membrane</keyword>
<evidence type="ECO:0000256" key="2">
    <source>
        <dbReference type="ARBA" id="ARBA00022692"/>
    </source>
</evidence>
<dbReference type="Proteomes" id="UP000434412">
    <property type="component" value="Unassembled WGS sequence"/>
</dbReference>
<dbReference type="InterPro" id="IPR035906">
    <property type="entry name" value="MetI-like_sf"/>
</dbReference>
<dbReference type="EMBL" id="WPVZ01000084">
    <property type="protein sequence ID" value="MVL44067.1"/>
    <property type="molecule type" value="Genomic_DNA"/>
</dbReference>
<comment type="caution">
    <text evidence="6">The sequence shown here is derived from an EMBL/GenBank/DDBJ whole genome shotgun (WGS) entry which is preliminary data.</text>
</comment>
<organism evidence="6 7">
    <name type="scientific">Staphylococcus aureus</name>
    <dbReference type="NCBI Taxonomy" id="1280"/>
    <lineage>
        <taxon>Bacteria</taxon>
        <taxon>Bacillati</taxon>
        <taxon>Bacillota</taxon>
        <taxon>Bacilli</taxon>
        <taxon>Bacillales</taxon>
        <taxon>Staphylococcaceae</taxon>
        <taxon>Staphylococcus</taxon>
    </lineage>
</organism>
<accession>A0A6B0CTK5</accession>
<reference evidence="6 7" key="1">
    <citation type="submission" date="2019-11" db="EMBL/GenBank/DDBJ databases">
        <title>Implementation of targeted gown and glove precautions to prevent Staphylococcus aureus acquisition in community-based nursing homes.</title>
        <authorList>
            <person name="Stine O.C."/>
        </authorList>
    </citation>
    <scope>NUCLEOTIDE SEQUENCE [LARGE SCALE GENOMIC DNA]</scope>
    <source>
        <strain evidence="6 7">S_2023.LVRQ.AN</strain>
    </source>
</reference>
<feature type="non-terminal residue" evidence="6">
    <location>
        <position position="46"/>
    </location>
</feature>
<evidence type="ECO:0000313" key="7">
    <source>
        <dbReference type="Proteomes" id="UP000434412"/>
    </source>
</evidence>
<dbReference type="SUPFAM" id="SSF161098">
    <property type="entry name" value="MetI-like"/>
    <property type="match status" value="1"/>
</dbReference>
<comment type="subcellular location">
    <subcellularLocation>
        <location evidence="1">Membrane</location>
        <topology evidence="1">Multi-pass membrane protein</topology>
    </subcellularLocation>
</comment>
<dbReference type="AlphaFoldDB" id="A0A6B0CTK5"/>
<evidence type="ECO:0000256" key="1">
    <source>
        <dbReference type="ARBA" id="ARBA00004141"/>
    </source>
</evidence>
<gene>
    <name evidence="6" type="ORF">GO941_00975</name>
</gene>
<dbReference type="GO" id="GO:0016020">
    <property type="term" value="C:membrane"/>
    <property type="evidence" value="ECO:0007669"/>
    <property type="project" value="UniProtKB-SubCell"/>
</dbReference>
<evidence type="ECO:0000313" key="6">
    <source>
        <dbReference type="EMBL" id="MVL44067.1"/>
    </source>
</evidence>
<evidence type="ECO:0000256" key="3">
    <source>
        <dbReference type="ARBA" id="ARBA00022989"/>
    </source>
</evidence>
<evidence type="ECO:0000256" key="4">
    <source>
        <dbReference type="ARBA" id="ARBA00023136"/>
    </source>
</evidence>
<proteinExistence type="predicted"/>
<sequence length="46" mass="5145">MIEFIHEHGGQLMSKTLEHFYISIVALLLAIIVAVPIGILLSKTKR</sequence>
<keyword evidence="2 5" id="KW-0812">Transmembrane</keyword>